<keyword evidence="2" id="KW-0677">Repeat</keyword>
<sequence length="477" mass="50257">MLVLQQLPNISTKTTSSGGSDPTTTDSSTGKGKGDRKVDGNENVTDSVREHYCGRRTEMDGQTTALIMQTQALNGNGTNKYQYASSSSIPPTSPCSESGESKTNLIINYLPQTMSQEEVRSLFSSMGEIDSCKLVRDKITGQSLGYGFVNYVRQEDALKAVSTLNGLRLQNKTIKVSFARPSSESIKGANLYVSGLPKSMSQPELENLFRPYGQIITSRILSDNITGLSKGVGFVRFDRKGEAEVAISKLNGTIPAGCTEPVTVKFANNPAANAQKAQLQVQDVAQAASALMPLALLNTAAVAATGRRFGAGPIHHTPQAGRFRYSPLASVAGSTSNAAASQDLLTTQLLQMAAASGANASPAQLAALTTPPATAAAAVAATGASSGWCIFVYNLAPETEDSILWQLFGPFGAVLSVKIIRDFATGKCKGYGFVTMGQYEDAVTAITALNGTQLGNRTLQVSFKAQNVTSASLLRSH</sequence>
<keyword evidence="3 4" id="KW-0694">RNA-binding</keyword>
<dbReference type="InterPro" id="IPR034775">
    <property type="entry name" value="Elav_RRM1"/>
</dbReference>
<dbReference type="CDD" id="cd12650">
    <property type="entry name" value="RRM1_Hu"/>
    <property type="match status" value="1"/>
</dbReference>
<reference evidence="7" key="1">
    <citation type="journal article" date="2011" name="Genome Res.">
        <title>Deep small RNA sequencing from the nematode Ascaris reveals conservation, functional diversification, and novel developmental profiles.</title>
        <authorList>
            <person name="Wang J."/>
            <person name="Czech B."/>
            <person name="Crunk A."/>
            <person name="Wallace A."/>
            <person name="Mitreva M."/>
            <person name="Hannon G.J."/>
            <person name="Davis R.E."/>
        </authorList>
    </citation>
    <scope>NUCLEOTIDE SEQUENCE</scope>
</reference>
<dbReference type="PROSITE" id="PS50102">
    <property type="entry name" value="RRM"/>
    <property type="match status" value="3"/>
</dbReference>
<feature type="region of interest" description="Disordered" evidence="5">
    <location>
        <begin position="81"/>
        <end position="100"/>
    </location>
</feature>
<organism evidence="7">
    <name type="scientific">Ascaris suum</name>
    <name type="common">Pig roundworm</name>
    <name type="synonym">Ascaris lumbricoides</name>
    <dbReference type="NCBI Taxonomy" id="6253"/>
    <lineage>
        <taxon>Eukaryota</taxon>
        <taxon>Metazoa</taxon>
        <taxon>Ecdysozoa</taxon>
        <taxon>Nematoda</taxon>
        <taxon>Chromadorea</taxon>
        <taxon>Rhabditida</taxon>
        <taxon>Spirurina</taxon>
        <taxon>Ascaridomorpha</taxon>
        <taxon>Ascaridoidea</taxon>
        <taxon>Ascarididae</taxon>
        <taxon>Ascaris</taxon>
    </lineage>
</organism>
<dbReference type="SMART" id="SM00361">
    <property type="entry name" value="RRM_1"/>
    <property type="match status" value="3"/>
</dbReference>
<dbReference type="InterPro" id="IPR035979">
    <property type="entry name" value="RBD_domain_sf"/>
</dbReference>
<feature type="region of interest" description="Disordered" evidence="5">
    <location>
        <begin position="1"/>
        <end position="50"/>
    </location>
</feature>
<dbReference type="PANTHER" id="PTHR10352">
    <property type="entry name" value="EUKARYOTIC TRANSLATION INITIATION FACTOR 3 SUBUNIT G"/>
    <property type="match status" value="1"/>
</dbReference>
<dbReference type="InterPro" id="IPR006548">
    <property type="entry name" value="ELAD_HU_SF"/>
</dbReference>
<dbReference type="SMART" id="SM00360">
    <property type="entry name" value="RRM"/>
    <property type="match status" value="3"/>
</dbReference>
<dbReference type="SUPFAM" id="SSF54928">
    <property type="entry name" value="RNA-binding domain, RBD"/>
    <property type="match status" value="2"/>
</dbReference>
<dbReference type="CDD" id="cd12377">
    <property type="entry name" value="RRM3_Hu"/>
    <property type="match status" value="1"/>
</dbReference>
<dbReference type="CDD" id="cd12652">
    <property type="entry name" value="RRM2_Hu"/>
    <property type="match status" value="1"/>
</dbReference>
<dbReference type="AlphaFoldDB" id="F1L4V5"/>
<dbReference type="InterPro" id="IPR002343">
    <property type="entry name" value="Hud_Sxl_RNA"/>
</dbReference>
<evidence type="ECO:0000313" key="7">
    <source>
        <dbReference type="EMBL" id="ADY45159.1"/>
    </source>
</evidence>
<dbReference type="InterPro" id="IPR003954">
    <property type="entry name" value="RRM_euk-type"/>
</dbReference>
<feature type="compositionally biased region" description="Low complexity" evidence="5">
    <location>
        <begin position="85"/>
        <end position="98"/>
    </location>
</feature>
<dbReference type="InterPro" id="IPR012677">
    <property type="entry name" value="Nucleotide-bd_a/b_plait_sf"/>
</dbReference>
<dbReference type="GO" id="GO:0005634">
    <property type="term" value="C:nucleus"/>
    <property type="evidence" value="ECO:0007669"/>
    <property type="project" value="UniProtKB-ARBA"/>
</dbReference>
<accession>F1L4V5</accession>
<evidence type="ECO:0000256" key="5">
    <source>
        <dbReference type="SAM" id="MobiDB-lite"/>
    </source>
</evidence>
<feature type="domain" description="RRM" evidence="6">
    <location>
        <begin position="103"/>
        <end position="181"/>
    </location>
</feature>
<evidence type="ECO:0000256" key="1">
    <source>
        <dbReference type="ARBA" id="ARBA00006266"/>
    </source>
</evidence>
<dbReference type="NCBIfam" id="TIGR01661">
    <property type="entry name" value="ELAV_HUD_SF"/>
    <property type="match status" value="1"/>
</dbReference>
<evidence type="ECO:0000256" key="3">
    <source>
        <dbReference type="ARBA" id="ARBA00022884"/>
    </source>
</evidence>
<dbReference type="Pfam" id="PF00076">
    <property type="entry name" value="RRM_1"/>
    <property type="match status" value="3"/>
</dbReference>
<feature type="compositionally biased region" description="Polar residues" evidence="5">
    <location>
        <begin position="1"/>
        <end position="10"/>
    </location>
</feature>
<feature type="compositionally biased region" description="Low complexity" evidence="5">
    <location>
        <begin position="11"/>
        <end position="30"/>
    </location>
</feature>
<dbReference type="GO" id="GO:1990904">
    <property type="term" value="C:ribonucleoprotein complex"/>
    <property type="evidence" value="ECO:0007669"/>
    <property type="project" value="InterPro"/>
</dbReference>
<dbReference type="FunFam" id="3.30.70.330:FF:000480">
    <property type="entry name" value="Fne, isoform A"/>
    <property type="match status" value="1"/>
</dbReference>
<name>F1L4V5_ASCSU</name>
<dbReference type="InterPro" id="IPR000504">
    <property type="entry name" value="RRM_dom"/>
</dbReference>
<protein>
    <submittedName>
        <fullName evidence="7">ELAV-like protein 1</fullName>
    </submittedName>
</protein>
<feature type="domain" description="RRM" evidence="6">
    <location>
        <begin position="189"/>
        <end position="269"/>
    </location>
</feature>
<evidence type="ECO:0000256" key="2">
    <source>
        <dbReference type="ARBA" id="ARBA00022737"/>
    </source>
</evidence>
<dbReference type="GO" id="GO:0050686">
    <property type="term" value="P:negative regulation of mRNA processing"/>
    <property type="evidence" value="ECO:0007669"/>
    <property type="project" value="UniProtKB-ARBA"/>
</dbReference>
<dbReference type="GO" id="GO:0008266">
    <property type="term" value="F:poly(U) RNA binding"/>
    <property type="evidence" value="ECO:0007669"/>
    <property type="project" value="UniProtKB-ARBA"/>
</dbReference>
<dbReference type="FunFam" id="3.30.70.330:FF:000205">
    <property type="entry name" value="Sex lethal, isoform B"/>
    <property type="match status" value="1"/>
</dbReference>
<dbReference type="PRINTS" id="PR00961">
    <property type="entry name" value="HUDSXLRNA"/>
</dbReference>
<dbReference type="EMBL" id="JI171389">
    <property type="protein sequence ID" value="ADY45159.1"/>
    <property type="molecule type" value="mRNA"/>
</dbReference>
<proteinExistence type="evidence at transcript level"/>
<dbReference type="Gene3D" id="3.30.70.330">
    <property type="match status" value="3"/>
</dbReference>
<evidence type="ECO:0000256" key="4">
    <source>
        <dbReference type="PROSITE-ProRule" id="PRU00176"/>
    </source>
</evidence>
<comment type="similarity">
    <text evidence="1">Belongs to the RRM elav family.</text>
</comment>
<evidence type="ECO:0000259" key="6">
    <source>
        <dbReference type="PROSITE" id="PS50102"/>
    </source>
</evidence>
<feature type="domain" description="RRM" evidence="6">
    <location>
        <begin position="388"/>
        <end position="466"/>
    </location>
</feature>